<dbReference type="Proteomes" id="UP000501753">
    <property type="component" value="Chromosome"/>
</dbReference>
<accession>A0ABX5U7A9</accession>
<proteinExistence type="predicted"/>
<evidence type="ECO:0000313" key="1">
    <source>
        <dbReference type="EMBL" id="QCN90277.1"/>
    </source>
</evidence>
<keyword evidence="2" id="KW-1185">Reference proteome</keyword>
<name>A0ABX5U7A9_STRGD</name>
<sequence>MTDVQGSVLEGALVGSGDVGLVEGVDFDSGSLAVAVEACEEVAGYVLAAEGVVGGFDALEVFFGGVAFALEPGFVRCAGLVSVGGGQ</sequence>
<evidence type="ECO:0000313" key="2">
    <source>
        <dbReference type="Proteomes" id="UP000501753"/>
    </source>
</evidence>
<gene>
    <name evidence="1" type="ORF">DDJ31_39295</name>
</gene>
<reference evidence="1 2" key="1">
    <citation type="submission" date="2018-04" db="EMBL/GenBank/DDBJ databases">
        <title>Complete genome sequences of Streptomyces griseoviridis K61 and characterization of antagonistic properties of biological control agents.</title>
        <authorList>
            <person name="Mariita R.M."/>
            <person name="Sello J.K."/>
        </authorList>
    </citation>
    <scope>NUCLEOTIDE SEQUENCE [LARGE SCALE GENOMIC DNA]</scope>
    <source>
        <strain evidence="1 2">K61</strain>
    </source>
</reference>
<dbReference type="EMBL" id="CP029078">
    <property type="protein sequence ID" value="QCN90277.1"/>
    <property type="molecule type" value="Genomic_DNA"/>
</dbReference>
<protein>
    <submittedName>
        <fullName evidence="1">Uncharacterized protein</fullName>
    </submittedName>
</protein>
<organism evidence="1 2">
    <name type="scientific">Streptomyces griseoviridis</name>
    <dbReference type="NCBI Taxonomy" id="45398"/>
    <lineage>
        <taxon>Bacteria</taxon>
        <taxon>Bacillati</taxon>
        <taxon>Actinomycetota</taxon>
        <taxon>Actinomycetes</taxon>
        <taxon>Kitasatosporales</taxon>
        <taxon>Streptomycetaceae</taxon>
        <taxon>Streptomyces</taxon>
    </lineage>
</organism>